<feature type="transmembrane region" description="Helical" evidence="1">
    <location>
        <begin position="194"/>
        <end position="214"/>
    </location>
</feature>
<dbReference type="Pfam" id="PF12679">
    <property type="entry name" value="ABC2_membrane_2"/>
    <property type="match status" value="1"/>
</dbReference>
<dbReference type="Proteomes" id="UP000317421">
    <property type="component" value="Unassembled WGS sequence"/>
</dbReference>
<evidence type="ECO:0000313" key="2">
    <source>
        <dbReference type="EMBL" id="TWT95915.1"/>
    </source>
</evidence>
<keyword evidence="3" id="KW-1185">Reference proteome</keyword>
<dbReference type="GO" id="GO:0005886">
    <property type="term" value="C:plasma membrane"/>
    <property type="evidence" value="ECO:0007669"/>
    <property type="project" value="UniProtKB-SubCell"/>
</dbReference>
<dbReference type="RefSeq" id="WP_146445721.1">
    <property type="nucleotide sequence ID" value="NZ_SJPR01000004.1"/>
</dbReference>
<evidence type="ECO:0000313" key="3">
    <source>
        <dbReference type="Proteomes" id="UP000317421"/>
    </source>
</evidence>
<gene>
    <name evidence="2" type="ORF">Pla108_29920</name>
</gene>
<feature type="transmembrane region" description="Helical" evidence="1">
    <location>
        <begin position="454"/>
        <end position="479"/>
    </location>
</feature>
<organism evidence="2 3">
    <name type="scientific">Botrimarina colliarenosi</name>
    <dbReference type="NCBI Taxonomy" id="2528001"/>
    <lineage>
        <taxon>Bacteria</taxon>
        <taxon>Pseudomonadati</taxon>
        <taxon>Planctomycetota</taxon>
        <taxon>Planctomycetia</taxon>
        <taxon>Pirellulales</taxon>
        <taxon>Lacipirellulaceae</taxon>
        <taxon>Botrimarina</taxon>
    </lineage>
</organism>
<dbReference type="PANTHER" id="PTHR43471:SF10">
    <property type="entry name" value="SLL1107 PROTEIN"/>
    <property type="match status" value="1"/>
</dbReference>
<keyword evidence="1" id="KW-0812">Transmembrane</keyword>
<keyword evidence="1" id="KW-1133">Transmembrane helix</keyword>
<name>A0A5C6A9P0_9BACT</name>
<feature type="transmembrane region" description="Helical" evidence="1">
    <location>
        <begin position="315"/>
        <end position="342"/>
    </location>
</feature>
<feature type="transmembrane region" description="Helical" evidence="1">
    <location>
        <begin position="272"/>
        <end position="294"/>
    </location>
</feature>
<sequence>MLKLWLTPLWLLALGVTLGLAILALLFGLLWVLNRKAAEGVWAAVSESVLMPILWLGVGMVALFAFAYPQMPTDQVIESLWRLPSMGTQTVTQTIEPRSEDVEVPFAMIAEEVVAYRIESDQDLRVAAAPELAYSRPAAVVQGGEPYEWNTKSKLPRGLTGEVDAVYLTNDGDAPANVTLSFTSEARTPEVKQIPITALSVVGIVLAYLAVRLVAPRASTISAATAKEAISQPLFLLFAIGGAIALVCYIYIPYNTFGEDVKMLKDSGLSTIMVLSILFAVWTASVSVADEIEGKTALTLLSKPISRRDFILGKYLGILWSALLLFVILGVILMGCVSYKVVYDARETSNPTPDWQLCNAEMVSTAPGLVLAFLETGMLAAISVAISTRLPMLPNLLICGAVYVLGHLTPLIVQSGVGQNEFVKFFGRLLSVVLPMLDHLNIQAAIAGGNAVPFAYLGWVTLYALVYITVAMLVALLLFEDRDLA</sequence>
<feature type="transmembrane region" description="Helical" evidence="1">
    <location>
        <begin position="362"/>
        <end position="386"/>
    </location>
</feature>
<feature type="transmembrane region" description="Helical" evidence="1">
    <location>
        <begin position="53"/>
        <end position="71"/>
    </location>
</feature>
<keyword evidence="1" id="KW-0472">Membrane</keyword>
<dbReference type="OrthoDB" id="264591at2"/>
<dbReference type="AlphaFoldDB" id="A0A5C6A9P0"/>
<feature type="transmembrane region" description="Helical" evidence="1">
    <location>
        <begin position="393"/>
        <end position="413"/>
    </location>
</feature>
<dbReference type="EMBL" id="SJPR01000004">
    <property type="protein sequence ID" value="TWT95915.1"/>
    <property type="molecule type" value="Genomic_DNA"/>
</dbReference>
<feature type="transmembrane region" description="Helical" evidence="1">
    <location>
        <begin position="234"/>
        <end position="252"/>
    </location>
</feature>
<comment type="caution">
    <text evidence="2">The sequence shown here is derived from an EMBL/GenBank/DDBJ whole genome shotgun (WGS) entry which is preliminary data.</text>
</comment>
<proteinExistence type="predicted"/>
<feature type="transmembrane region" description="Helical" evidence="1">
    <location>
        <begin position="12"/>
        <end position="33"/>
    </location>
</feature>
<reference evidence="2 3" key="1">
    <citation type="submission" date="2019-02" db="EMBL/GenBank/DDBJ databases">
        <title>Deep-cultivation of Planctomycetes and their phenomic and genomic characterization uncovers novel biology.</title>
        <authorList>
            <person name="Wiegand S."/>
            <person name="Jogler M."/>
            <person name="Boedeker C."/>
            <person name="Pinto D."/>
            <person name="Vollmers J."/>
            <person name="Rivas-Marin E."/>
            <person name="Kohn T."/>
            <person name="Peeters S.H."/>
            <person name="Heuer A."/>
            <person name="Rast P."/>
            <person name="Oberbeckmann S."/>
            <person name="Bunk B."/>
            <person name="Jeske O."/>
            <person name="Meyerdierks A."/>
            <person name="Storesund J.E."/>
            <person name="Kallscheuer N."/>
            <person name="Luecker S."/>
            <person name="Lage O.M."/>
            <person name="Pohl T."/>
            <person name="Merkel B.J."/>
            <person name="Hornburger P."/>
            <person name="Mueller R.-W."/>
            <person name="Bruemmer F."/>
            <person name="Labrenz M."/>
            <person name="Spormann A.M."/>
            <person name="Op Den Camp H."/>
            <person name="Overmann J."/>
            <person name="Amann R."/>
            <person name="Jetten M.S.M."/>
            <person name="Mascher T."/>
            <person name="Medema M.H."/>
            <person name="Devos D.P."/>
            <person name="Kaster A.-K."/>
            <person name="Ovreas L."/>
            <person name="Rohde M."/>
            <person name="Galperin M.Y."/>
            <person name="Jogler C."/>
        </authorList>
    </citation>
    <scope>NUCLEOTIDE SEQUENCE [LARGE SCALE GENOMIC DNA]</scope>
    <source>
        <strain evidence="2 3">Pla108</strain>
    </source>
</reference>
<protein>
    <submittedName>
        <fullName evidence="2">ABC-2 family transporter protein</fullName>
    </submittedName>
</protein>
<dbReference type="PANTHER" id="PTHR43471">
    <property type="entry name" value="ABC TRANSPORTER PERMEASE"/>
    <property type="match status" value="1"/>
</dbReference>
<evidence type="ECO:0000256" key="1">
    <source>
        <dbReference type="SAM" id="Phobius"/>
    </source>
</evidence>
<accession>A0A5C6A9P0</accession>
<dbReference type="GO" id="GO:0140359">
    <property type="term" value="F:ABC-type transporter activity"/>
    <property type="evidence" value="ECO:0007669"/>
    <property type="project" value="InterPro"/>
</dbReference>